<sequence>MKKRIAGMLLVVVLGAAAYWGYFSYTGGAKASALQATGTIEATQVELRAKLSGTLQKLSVNSGDQVKKDQVVGQIYRSDLIVQKERDALGVLKARAQLADLVSGAREQEIKEAEIAVSTAQINYDRAGEDYNRAMALFQEKAISESEMEKAEAALKQSLNQLESAKARLSLLLAGSRPEQVEAARAELERSIAVLKASEAMLEDTKIICPIDGTVLTRNFEEGEYVQAGASVATVANLNDMWIKVYIPTDDLPKIRLGQQVRFTVSGSPAVYTGIIEEIASRGEFTPKTIQTKKERANIVYAVKIRVNNEGGVLKPGMPADVTME</sequence>
<proteinExistence type="predicted"/>
<dbReference type="Gene3D" id="1.10.287.470">
    <property type="entry name" value="Helix hairpin bin"/>
    <property type="match status" value="1"/>
</dbReference>
<dbReference type="AlphaFoldDB" id="A5D233"/>
<evidence type="ECO:0000256" key="3">
    <source>
        <dbReference type="SAM" id="Coils"/>
    </source>
</evidence>
<dbReference type="HOGENOM" id="CLU_018816_6_3_9"/>
<accession>A5D233</accession>
<feature type="coiled-coil region" evidence="3">
    <location>
        <begin position="141"/>
        <end position="168"/>
    </location>
</feature>
<keyword evidence="6" id="KW-1185">Reference proteome</keyword>
<dbReference type="PANTHER" id="PTHR32347">
    <property type="entry name" value="EFFLUX SYSTEM COMPONENT YKNX-RELATED"/>
    <property type="match status" value="1"/>
</dbReference>
<dbReference type="EMBL" id="AP009389">
    <property type="protein sequence ID" value="BAF59698.1"/>
    <property type="molecule type" value="Genomic_DNA"/>
</dbReference>
<protein>
    <submittedName>
        <fullName evidence="5">Membrane-fusion protein</fullName>
    </submittedName>
</protein>
<dbReference type="GO" id="GO:0030313">
    <property type="term" value="C:cell envelope"/>
    <property type="evidence" value="ECO:0007669"/>
    <property type="project" value="UniProtKB-SubCell"/>
</dbReference>
<evidence type="ECO:0000256" key="1">
    <source>
        <dbReference type="ARBA" id="ARBA00004196"/>
    </source>
</evidence>
<evidence type="ECO:0000313" key="5">
    <source>
        <dbReference type="EMBL" id="BAF59698.1"/>
    </source>
</evidence>
<evidence type="ECO:0000256" key="2">
    <source>
        <dbReference type="ARBA" id="ARBA00023054"/>
    </source>
</evidence>
<dbReference type="Proteomes" id="UP000006556">
    <property type="component" value="Chromosome"/>
</dbReference>
<feature type="domain" description="YbhG-like alpha-helical hairpin" evidence="4">
    <location>
        <begin position="90"/>
        <end position="204"/>
    </location>
</feature>
<dbReference type="Gene3D" id="2.40.50.100">
    <property type="match status" value="1"/>
</dbReference>
<dbReference type="InterPro" id="IPR059052">
    <property type="entry name" value="HH_YbhG-like"/>
</dbReference>
<keyword evidence="2 3" id="KW-0175">Coiled coil</keyword>
<dbReference type="PANTHER" id="PTHR32347:SF23">
    <property type="entry name" value="BLL5650 PROTEIN"/>
    <property type="match status" value="1"/>
</dbReference>
<dbReference type="Pfam" id="PF25881">
    <property type="entry name" value="HH_YBHG"/>
    <property type="match status" value="1"/>
</dbReference>
<evidence type="ECO:0000313" key="6">
    <source>
        <dbReference type="Proteomes" id="UP000006556"/>
    </source>
</evidence>
<dbReference type="InterPro" id="IPR050465">
    <property type="entry name" value="UPF0194_transport"/>
</dbReference>
<organism evidence="5 6">
    <name type="scientific">Pelotomaculum thermopropionicum (strain DSM 13744 / JCM 10971 / SI)</name>
    <dbReference type="NCBI Taxonomy" id="370438"/>
    <lineage>
        <taxon>Bacteria</taxon>
        <taxon>Bacillati</taxon>
        <taxon>Bacillota</taxon>
        <taxon>Clostridia</taxon>
        <taxon>Eubacteriales</taxon>
        <taxon>Desulfotomaculaceae</taxon>
        <taxon>Pelotomaculum</taxon>
    </lineage>
</organism>
<reference evidence="6" key="1">
    <citation type="journal article" date="2008" name="Genome Res.">
        <title>The genome of Pelotomaculum thermopropionicum reveals niche-associated evolution in anaerobic microbiota.</title>
        <authorList>
            <person name="Kosaka T."/>
            <person name="Kato S."/>
            <person name="Shimoyama T."/>
            <person name="Ishii S."/>
            <person name="Abe T."/>
            <person name="Watanabe K."/>
        </authorList>
    </citation>
    <scope>NUCLEOTIDE SEQUENCE [LARGE SCALE GENOMIC DNA]</scope>
    <source>
        <strain evidence="6">DSM 13744 / JCM 10971 / SI</strain>
    </source>
</reference>
<name>A5D233_PELTS</name>
<gene>
    <name evidence="5" type="primary">AcrA</name>
    <name evidence="5" type="ordered locus">PTH_1517</name>
</gene>
<dbReference type="eggNOG" id="COG0845">
    <property type="taxonomic scope" value="Bacteria"/>
</dbReference>
<dbReference type="Gene3D" id="2.40.30.170">
    <property type="match status" value="1"/>
</dbReference>
<evidence type="ECO:0000259" key="4">
    <source>
        <dbReference type="Pfam" id="PF25881"/>
    </source>
</evidence>
<dbReference type="KEGG" id="pth:PTH_1517"/>
<comment type="subcellular location">
    <subcellularLocation>
        <location evidence="1">Cell envelope</location>
    </subcellularLocation>
</comment>
<dbReference type="SUPFAM" id="SSF111369">
    <property type="entry name" value="HlyD-like secretion proteins"/>
    <property type="match status" value="2"/>
</dbReference>
<dbReference type="STRING" id="370438.PTH_1517"/>